<reference evidence="1 2" key="1">
    <citation type="journal article" date="2018" name="Mol. Biol. Evol.">
        <title>Broad Genomic Sampling Reveals a Smut Pathogenic Ancestry of the Fungal Clade Ustilaginomycotina.</title>
        <authorList>
            <person name="Kijpornyongpan T."/>
            <person name="Mondo S.J."/>
            <person name="Barry K."/>
            <person name="Sandor L."/>
            <person name="Lee J."/>
            <person name="Lipzen A."/>
            <person name="Pangilinan J."/>
            <person name="LaButti K."/>
            <person name="Hainaut M."/>
            <person name="Henrissat B."/>
            <person name="Grigoriev I.V."/>
            <person name="Spatafora J.W."/>
            <person name="Aime M.C."/>
        </authorList>
    </citation>
    <scope>NUCLEOTIDE SEQUENCE [LARGE SCALE GENOMIC DNA]</scope>
    <source>
        <strain evidence="1 2">SA 807</strain>
    </source>
</reference>
<organism evidence="1 2">
    <name type="scientific">Violaceomyces palustris</name>
    <dbReference type="NCBI Taxonomy" id="1673888"/>
    <lineage>
        <taxon>Eukaryota</taxon>
        <taxon>Fungi</taxon>
        <taxon>Dikarya</taxon>
        <taxon>Basidiomycota</taxon>
        <taxon>Ustilaginomycotina</taxon>
        <taxon>Ustilaginomycetes</taxon>
        <taxon>Violaceomycetales</taxon>
        <taxon>Violaceomycetaceae</taxon>
        <taxon>Violaceomyces</taxon>
    </lineage>
</organism>
<protein>
    <submittedName>
        <fullName evidence="1">Uncharacterized protein</fullName>
    </submittedName>
</protein>
<name>A0ACD0NRR8_9BASI</name>
<proteinExistence type="predicted"/>
<gene>
    <name evidence="1" type="ORF">IE53DRAFT_347333</name>
</gene>
<evidence type="ECO:0000313" key="1">
    <source>
        <dbReference type="EMBL" id="PWN48527.1"/>
    </source>
</evidence>
<evidence type="ECO:0000313" key="2">
    <source>
        <dbReference type="Proteomes" id="UP000245626"/>
    </source>
</evidence>
<keyword evidence="2" id="KW-1185">Reference proteome</keyword>
<accession>A0ACD0NRR8</accession>
<dbReference type="EMBL" id="KZ820187">
    <property type="protein sequence ID" value="PWN48527.1"/>
    <property type="molecule type" value="Genomic_DNA"/>
</dbReference>
<dbReference type="Proteomes" id="UP000245626">
    <property type="component" value="Unassembled WGS sequence"/>
</dbReference>
<sequence length="307" mass="34288">MPRAKRSKVISLTKTDKKTKEDKANHMEKVRLAARDAPYVWLFSIANMRNSYLKEVRSLWKGSQIFYGKLKVAARALGTTAEDEVRPGISAISNRLNGNVGLLFTDSPPSEVIDWFKHYTRRDYARAGSRATRTVELPEGPVMAEANPPETLPHSIEPQLRGLGMPTELKRGVPTLLRDFRVCKEGEALTSEKAQILKHLLIQMADFRIVPLAYWSAASAEQGEEAVVNMDLTEEEKELVGQKVGEVRIGKKGSGKGTTPRSTKSKRASEGSDDEMEEEEEEDSDDEDIEDEDKVTDTMMLPPGIKL</sequence>